<evidence type="ECO:0000259" key="2">
    <source>
        <dbReference type="PROSITE" id="PS50041"/>
    </source>
</evidence>
<dbReference type="InterPro" id="IPR050111">
    <property type="entry name" value="C-type_lectin/snaclec_domain"/>
</dbReference>
<protein>
    <recommendedName>
        <fullName evidence="2">C-type lectin domain-containing protein</fullName>
    </recommendedName>
</protein>
<evidence type="ECO:0000256" key="1">
    <source>
        <dbReference type="SAM" id="MobiDB-lite"/>
    </source>
</evidence>
<reference evidence="3 4" key="1">
    <citation type="submission" date="2019-01" db="EMBL/GenBank/DDBJ databases">
        <title>Nuclear Genome Assembly of the Microalgal Biofuel strain Nannochloropsis salina CCMP1776.</title>
        <authorList>
            <person name="Hovde B."/>
        </authorList>
    </citation>
    <scope>NUCLEOTIDE SEQUENCE [LARGE SCALE GENOMIC DNA]</scope>
    <source>
        <strain evidence="3 4">CCMP1776</strain>
    </source>
</reference>
<dbReference type="PANTHER" id="PTHR22803">
    <property type="entry name" value="MANNOSE, PHOSPHOLIPASE, LECTIN RECEPTOR RELATED"/>
    <property type="match status" value="1"/>
</dbReference>
<dbReference type="SUPFAM" id="SSF56973">
    <property type="entry name" value="Aerolisin/ETX pore-forming domain"/>
    <property type="match status" value="1"/>
</dbReference>
<dbReference type="AlphaFoldDB" id="A0A4D9DAZ7"/>
<accession>A0A4D9DAZ7</accession>
<dbReference type="SMART" id="SM00034">
    <property type="entry name" value="CLECT"/>
    <property type="match status" value="1"/>
</dbReference>
<gene>
    <name evidence="3" type="ORF">NSK_000070</name>
</gene>
<name>A0A4D9DAZ7_9STRA</name>
<sequence>MGASAPLQVMSSSGLSTGVVMSGGAGIGLQGSCPDHYSEFKGACYSRVYGKMMSYIQAKERCQEDGASLAVITSREENDYLTRMLFQRPGWIGLSNRDVGGFQWDDYTNWGPGEPNSLNGFVTKLPVSGAATGDAFDDLQAGVRNIRQLAVYSSSRLLGIQGRYLYTNGSEIIGNVMGTNKGGDTAVISLSYGQYFASAFGDVVNDKLQSLNLVVKDVKGNSITYGPYGTPGGSGAKSWIVNATGGSINSAFMICSPQDVHKSPRKASGAQYPAHNHSTVSHTPVSSVRRLVPLIVRRVDGLGEPIDNLGTVNGGGSGLCGVLRGDSQWYGFPCTSSFSQAVCKRPKASPVGGRITTGEEFTMLAVDQDVEPRWGTPLDVYLQHSATGAYLGIDGAGNVFTSTSRSNDVQLQVVGAVNTTGFTIKSKNYGFYLKLDPDEGHLKTLDNSVIDADDFSYYRREHQRRVPMVAAENRRERNDAGAEDLRADESFVRSDSLSPENSEDDSNEEGIFARKRRARNRRHQALDRSRREVLTFNAGTATPAPTPAGMKFDSNEANKPSVFSSTKSFGPVSVQNLQIGVTVQKSESMPNPRYCSLKIYDLTATSDSFSCYYIQGDTSNLPMVDLSVQAFTIQDKTTNMKPRTPLQNGRTKCENESPTDTLTCTFSYGEGLTFSTALSVTWGQNYANQFQMERRYGENTAIWYNYLYAYDNQYTSITTNTYVESRNWAVNVPVPPLTVCTIQYWLTSVDVNYVWLAILKATGSFELSANGVYFGTNHALSDVSDPWDLNVYQWGRYSATSQAEVIITTDEMQAAKYQLQVPPMNNIP</sequence>
<dbReference type="SUPFAM" id="SSF51101">
    <property type="entry name" value="Mannose-binding lectins"/>
    <property type="match status" value="1"/>
</dbReference>
<feature type="region of interest" description="Disordered" evidence="1">
    <location>
        <begin position="469"/>
        <end position="527"/>
    </location>
</feature>
<dbReference type="InterPro" id="IPR016186">
    <property type="entry name" value="C-type_lectin-like/link_sf"/>
</dbReference>
<dbReference type="Gene3D" id="3.10.100.10">
    <property type="entry name" value="Mannose-Binding Protein A, subunit A"/>
    <property type="match status" value="1"/>
</dbReference>
<keyword evidence="4" id="KW-1185">Reference proteome</keyword>
<dbReference type="OrthoDB" id="10255512at2759"/>
<organism evidence="3 4">
    <name type="scientific">Nannochloropsis salina CCMP1776</name>
    <dbReference type="NCBI Taxonomy" id="1027361"/>
    <lineage>
        <taxon>Eukaryota</taxon>
        <taxon>Sar</taxon>
        <taxon>Stramenopiles</taxon>
        <taxon>Ochrophyta</taxon>
        <taxon>Eustigmatophyceae</taxon>
        <taxon>Eustigmatales</taxon>
        <taxon>Monodopsidaceae</taxon>
        <taxon>Microchloropsis</taxon>
        <taxon>Microchloropsis salina</taxon>
    </lineage>
</organism>
<evidence type="ECO:0000313" key="3">
    <source>
        <dbReference type="EMBL" id="TFJ88496.1"/>
    </source>
</evidence>
<dbReference type="EMBL" id="SDOX01000001">
    <property type="protein sequence ID" value="TFJ88496.1"/>
    <property type="molecule type" value="Genomic_DNA"/>
</dbReference>
<dbReference type="InterPro" id="IPR001304">
    <property type="entry name" value="C-type_lectin-like"/>
</dbReference>
<feature type="compositionally biased region" description="Basic residues" evidence="1">
    <location>
        <begin position="513"/>
        <end position="523"/>
    </location>
</feature>
<dbReference type="Gene3D" id="2.100.10.30">
    <property type="entry name" value="Jacalin-like lectin domain"/>
    <property type="match status" value="1"/>
</dbReference>
<feature type="compositionally biased region" description="Basic and acidic residues" evidence="1">
    <location>
        <begin position="472"/>
        <end position="492"/>
    </location>
</feature>
<comment type="caution">
    <text evidence="3">The sequence shown here is derived from an EMBL/GenBank/DDBJ whole genome shotgun (WGS) entry which is preliminary data.</text>
</comment>
<dbReference type="InterPro" id="IPR016187">
    <property type="entry name" value="CTDL_fold"/>
</dbReference>
<feature type="domain" description="C-type lectin" evidence="2">
    <location>
        <begin position="40"/>
        <end position="117"/>
    </location>
</feature>
<dbReference type="Proteomes" id="UP000355283">
    <property type="component" value="Unassembled WGS sequence"/>
</dbReference>
<dbReference type="PROSITE" id="PS50041">
    <property type="entry name" value="C_TYPE_LECTIN_2"/>
    <property type="match status" value="1"/>
</dbReference>
<evidence type="ECO:0000313" key="4">
    <source>
        <dbReference type="Proteomes" id="UP000355283"/>
    </source>
</evidence>
<dbReference type="Pfam" id="PF00059">
    <property type="entry name" value="Lectin_C"/>
    <property type="match status" value="1"/>
</dbReference>
<dbReference type="SUPFAM" id="SSF56436">
    <property type="entry name" value="C-type lectin-like"/>
    <property type="match status" value="1"/>
</dbReference>
<proteinExistence type="predicted"/>
<dbReference type="CDD" id="cd00037">
    <property type="entry name" value="CLECT"/>
    <property type="match status" value="1"/>
</dbReference>
<dbReference type="InterPro" id="IPR036404">
    <property type="entry name" value="Jacalin-like_lectin_dom_sf"/>
</dbReference>